<evidence type="ECO:0000256" key="10">
    <source>
        <dbReference type="ARBA" id="ARBA00055966"/>
    </source>
</evidence>
<feature type="binding site" description="in other chain" evidence="13">
    <location>
        <position position="189"/>
    </location>
    <ligand>
        <name>deamido-NAD(+)</name>
        <dbReference type="ChEBI" id="CHEBI:58437"/>
        <note>ligand shared between two neighboring subunits</note>
    </ligand>
</feature>
<keyword evidence="5 13" id="KW-0547">Nucleotide-binding</keyword>
<feature type="domain" description="NAD/GMP synthase" evidence="16">
    <location>
        <begin position="40"/>
        <end position="281"/>
    </location>
</feature>
<dbReference type="InterPro" id="IPR022926">
    <property type="entry name" value="NH(3)-dep_NAD(+)_synth"/>
</dbReference>
<feature type="binding site" evidence="13">
    <location>
        <begin position="62"/>
        <end position="69"/>
    </location>
    <ligand>
        <name>ATP</name>
        <dbReference type="ChEBI" id="CHEBI:30616"/>
    </ligand>
</feature>
<accession>A0AAF0YWT8</accession>
<dbReference type="GO" id="GO:0009435">
    <property type="term" value="P:NAD+ biosynthetic process"/>
    <property type="evidence" value="ECO:0007669"/>
    <property type="project" value="UniProtKB-UniRule"/>
</dbReference>
<evidence type="ECO:0000256" key="14">
    <source>
        <dbReference type="RuleBase" id="RU003811"/>
    </source>
</evidence>
<dbReference type="Pfam" id="PF02540">
    <property type="entry name" value="NAD_synthase"/>
    <property type="match status" value="1"/>
</dbReference>
<comment type="catalytic activity">
    <reaction evidence="9 13 15">
        <text>deamido-NAD(+) + NH4(+) + ATP = AMP + diphosphate + NAD(+) + H(+)</text>
        <dbReference type="Rhea" id="RHEA:21188"/>
        <dbReference type="ChEBI" id="CHEBI:15378"/>
        <dbReference type="ChEBI" id="CHEBI:28938"/>
        <dbReference type="ChEBI" id="CHEBI:30616"/>
        <dbReference type="ChEBI" id="CHEBI:33019"/>
        <dbReference type="ChEBI" id="CHEBI:57540"/>
        <dbReference type="ChEBI" id="CHEBI:58437"/>
        <dbReference type="ChEBI" id="CHEBI:456215"/>
        <dbReference type="EC" id="6.3.1.5"/>
    </reaction>
</comment>
<proteinExistence type="inferred from homology"/>
<evidence type="ECO:0000256" key="13">
    <source>
        <dbReference type="HAMAP-Rule" id="MF_00193"/>
    </source>
</evidence>
<dbReference type="GO" id="GO:0046872">
    <property type="term" value="F:metal ion binding"/>
    <property type="evidence" value="ECO:0007669"/>
    <property type="project" value="UniProtKB-KW"/>
</dbReference>
<dbReference type="NCBIfam" id="TIGR00552">
    <property type="entry name" value="nadE"/>
    <property type="match status" value="1"/>
</dbReference>
<dbReference type="GO" id="GO:0005737">
    <property type="term" value="C:cytoplasm"/>
    <property type="evidence" value="ECO:0007669"/>
    <property type="project" value="InterPro"/>
</dbReference>
<reference evidence="17" key="1">
    <citation type="submission" date="2017-12" db="EMBL/GenBank/DDBJ databases">
        <authorList>
            <person name="Thomas-White K."/>
            <person name="Wolfe A.J."/>
        </authorList>
    </citation>
    <scope>NUCLEOTIDE SEQUENCE</scope>
    <source>
        <strain evidence="17">UMB0763</strain>
    </source>
</reference>
<dbReference type="PANTHER" id="PTHR23090:SF7">
    <property type="entry name" value="NH(3)-DEPENDENT NAD(+) SYNTHETASE"/>
    <property type="match status" value="1"/>
</dbReference>
<keyword evidence="7 13" id="KW-0460">Magnesium</keyword>
<feature type="binding site" evidence="13">
    <location>
        <position position="176"/>
    </location>
    <ligand>
        <name>ATP</name>
        <dbReference type="ChEBI" id="CHEBI:30616"/>
    </ligand>
</feature>
<evidence type="ECO:0000256" key="3">
    <source>
        <dbReference type="ARBA" id="ARBA00022598"/>
    </source>
</evidence>
<evidence type="ECO:0000256" key="6">
    <source>
        <dbReference type="ARBA" id="ARBA00022840"/>
    </source>
</evidence>
<dbReference type="PANTHER" id="PTHR23090">
    <property type="entry name" value="NH 3 /GLUTAMINE-DEPENDENT NAD + SYNTHETASE"/>
    <property type="match status" value="1"/>
</dbReference>
<evidence type="ECO:0000256" key="9">
    <source>
        <dbReference type="ARBA" id="ARBA00051206"/>
    </source>
</evidence>
<feature type="binding site" description="in other chain" evidence="13">
    <location>
        <position position="156"/>
    </location>
    <ligand>
        <name>deamido-NAD(+)</name>
        <dbReference type="ChEBI" id="CHEBI:58437"/>
        <note>ligand shared between two neighboring subunits</note>
    </ligand>
</feature>
<dbReference type="RefSeq" id="WP_051120489.1">
    <property type="nucleotide sequence ID" value="NZ_CP136958.1"/>
</dbReference>
<feature type="binding site" evidence="13">
    <location>
        <position position="227"/>
    </location>
    <ligand>
        <name>ATP</name>
        <dbReference type="ChEBI" id="CHEBI:30616"/>
    </ligand>
</feature>
<evidence type="ECO:0000256" key="7">
    <source>
        <dbReference type="ARBA" id="ARBA00022842"/>
    </source>
</evidence>
<dbReference type="EMBL" id="CP136958">
    <property type="protein sequence ID" value="WOT02648.1"/>
    <property type="molecule type" value="Genomic_DNA"/>
</dbReference>
<evidence type="ECO:0000256" key="5">
    <source>
        <dbReference type="ARBA" id="ARBA00022741"/>
    </source>
</evidence>
<dbReference type="NCBIfam" id="NF001979">
    <property type="entry name" value="PRK00768.1"/>
    <property type="match status" value="1"/>
</dbReference>
<dbReference type="Gene3D" id="3.40.50.620">
    <property type="entry name" value="HUPs"/>
    <property type="match status" value="1"/>
</dbReference>
<dbReference type="InterPro" id="IPR003694">
    <property type="entry name" value="NAD_synthase"/>
</dbReference>
<evidence type="ECO:0000313" key="18">
    <source>
        <dbReference type="Proteomes" id="UP000234560"/>
    </source>
</evidence>
<evidence type="ECO:0000256" key="11">
    <source>
        <dbReference type="ARBA" id="ARBA00066987"/>
    </source>
</evidence>
<dbReference type="InterPro" id="IPR014729">
    <property type="entry name" value="Rossmann-like_a/b/a_fold"/>
</dbReference>
<keyword evidence="3 13" id="KW-0436">Ligase</keyword>
<reference evidence="17" key="2">
    <citation type="submission" date="2023-10" db="EMBL/GenBank/DDBJ databases">
        <authorList>
            <person name="Choi B."/>
        </authorList>
    </citation>
    <scope>NUCLEOTIDE SEQUENCE</scope>
    <source>
        <strain evidence="17">UMB0763</strain>
    </source>
</reference>
<dbReference type="Proteomes" id="UP000234560">
    <property type="component" value="Chromosome"/>
</dbReference>
<dbReference type="GO" id="GO:0004359">
    <property type="term" value="F:glutaminase activity"/>
    <property type="evidence" value="ECO:0007669"/>
    <property type="project" value="InterPro"/>
</dbReference>
<dbReference type="GO" id="GO:0005524">
    <property type="term" value="F:ATP binding"/>
    <property type="evidence" value="ECO:0007669"/>
    <property type="project" value="UniProtKB-UniRule"/>
</dbReference>
<dbReference type="SUPFAM" id="SSF52402">
    <property type="entry name" value="Adenine nucleotide alpha hydrolases-like"/>
    <property type="match status" value="1"/>
</dbReference>
<evidence type="ECO:0000256" key="2">
    <source>
        <dbReference type="ARBA" id="ARBA00011738"/>
    </source>
</evidence>
<feature type="binding site" evidence="13">
    <location>
        <position position="196"/>
    </location>
    <ligand>
        <name>deamido-NAD(+)</name>
        <dbReference type="ChEBI" id="CHEBI:58437"/>
        <note>ligand shared between two neighboring subunits</note>
    </ligand>
</feature>
<evidence type="ECO:0000256" key="4">
    <source>
        <dbReference type="ARBA" id="ARBA00022723"/>
    </source>
</evidence>
<evidence type="ECO:0000256" key="15">
    <source>
        <dbReference type="RuleBase" id="RU003812"/>
    </source>
</evidence>
<evidence type="ECO:0000256" key="12">
    <source>
        <dbReference type="ARBA" id="ARBA00070926"/>
    </source>
</evidence>
<gene>
    <name evidence="13 17" type="primary">nadE</name>
    <name evidence="17" type="ORF">CYJ47_02420</name>
</gene>
<dbReference type="GO" id="GO:0008795">
    <property type="term" value="F:NAD+ synthase activity"/>
    <property type="evidence" value="ECO:0007669"/>
    <property type="project" value="UniProtKB-UniRule"/>
</dbReference>
<feature type="binding site" evidence="13">
    <location>
        <position position="68"/>
    </location>
    <ligand>
        <name>Mg(2+)</name>
        <dbReference type="ChEBI" id="CHEBI:18420"/>
    </ligand>
</feature>
<evidence type="ECO:0000313" key="17">
    <source>
        <dbReference type="EMBL" id="WOT02648.1"/>
    </source>
</evidence>
<evidence type="ECO:0000256" key="8">
    <source>
        <dbReference type="ARBA" id="ARBA00023027"/>
    </source>
</evidence>
<sequence length="291" mass="31441">MERYSAKRKGKVVPENTQNLQKTIVKALGTRPLIDSAKEVASRVTFLADYLTSTGLNSYVLGISGGQDSTLAGKLAQMAIDKLREEGATAEFYAVRLPYGIQSDAADVDIALEFIHADHTVDINIKPGVDALADATATALGSAGLSDFNKGNVKARARMIAQYAVAGEHRGLVIGTDHAAENITGFFTKFGDGGADILPLWGLNKSQGAQLLAHLGAPESTWKKIPTADLEEDRPALPDEVALGITYRDIDAYLRGEEISEEAAAVIARHWRVNAHKRHLPVTPLDTWWRV</sequence>
<organism evidence="17 18">
    <name type="scientific">Corynebacterium pyruviciproducens</name>
    <dbReference type="NCBI Taxonomy" id="598660"/>
    <lineage>
        <taxon>Bacteria</taxon>
        <taxon>Bacillati</taxon>
        <taxon>Actinomycetota</taxon>
        <taxon>Actinomycetes</taxon>
        <taxon>Mycobacteriales</taxon>
        <taxon>Corynebacteriaceae</taxon>
        <taxon>Corynebacterium</taxon>
    </lineage>
</organism>
<dbReference type="HAMAP" id="MF_00193">
    <property type="entry name" value="NadE_ammonia_dep"/>
    <property type="match status" value="1"/>
</dbReference>
<keyword evidence="8 13" id="KW-0520">NAD</keyword>
<dbReference type="CDD" id="cd00553">
    <property type="entry name" value="NAD_synthase"/>
    <property type="match status" value="1"/>
</dbReference>
<comment type="similarity">
    <text evidence="1 13 14">Belongs to the NAD synthetase family.</text>
</comment>
<evidence type="ECO:0000259" key="16">
    <source>
        <dbReference type="Pfam" id="PF02540"/>
    </source>
</evidence>
<dbReference type="FunFam" id="3.40.50.620:FF:000015">
    <property type="entry name" value="NH(3)-dependent NAD(+) synthetase"/>
    <property type="match status" value="1"/>
</dbReference>
<feature type="binding site" evidence="13">
    <location>
        <position position="181"/>
    </location>
    <ligand>
        <name>Mg(2+)</name>
        <dbReference type="ChEBI" id="CHEBI:18420"/>
    </ligand>
</feature>
<keyword evidence="4 13" id="KW-0479">Metal-binding</keyword>
<keyword evidence="6 13" id="KW-0067">ATP-binding</keyword>
<evidence type="ECO:0000256" key="1">
    <source>
        <dbReference type="ARBA" id="ARBA00005859"/>
    </source>
</evidence>
<feature type="binding site" evidence="13">
    <location>
        <position position="205"/>
    </location>
    <ligand>
        <name>ATP</name>
        <dbReference type="ChEBI" id="CHEBI:30616"/>
    </ligand>
</feature>
<dbReference type="KEGG" id="cpyr:CYJ47_02420"/>
<dbReference type="GO" id="GO:0003952">
    <property type="term" value="F:NAD+ synthase (glutamine-hydrolyzing) activity"/>
    <property type="evidence" value="ECO:0007669"/>
    <property type="project" value="InterPro"/>
</dbReference>
<dbReference type="EC" id="6.3.1.5" evidence="11 13"/>
<feature type="binding site" description="in other chain" evidence="13">
    <location>
        <begin position="276"/>
        <end position="277"/>
    </location>
    <ligand>
        <name>deamido-NAD(+)</name>
        <dbReference type="ChEBI" id="CHEBI:58437"/>
        <note>ligand shared between two neighboring subunits</note>
    </ligand>
</feature>
<comment type="pathway">
    <text evidence="13">Cofactor biosynthesis; NAD(+) biosynthesis; NAD(+) from deamido-NAD(+) (ammonia route): step 1/1.</text>
</comment>
<dbReference type="AlphaFoldDB" id="A0AAF0YWT8"/>
<comment type="subunit">
    <text evidence="2 13">Homodimer.</text>
</comment>
<name>A0AAF0YWT8_9CORY</name>
<comment type="function">
    <text evidence="10 13">Catalyzes the ATP-dependent amidation of deamido-NAD to form NAD. Uses ammonia as a nitrogen source.</text>
</comment>
<protein>
    <recommendedName>
        <fullName evidence="12 13">NH(3)-dependent NAD(+) synthetase</fullName>
        <ecNumber evidence="11 13">6.3.1.5</ecNumber>
    </recommendedName>
</protein>
<dbReference type="InterPro" id="IPR022310">
    <property type="entry name" value="NAD/GMP_synthase"/>
</dbReference>